<dbReference type="EMBL" id="BPLR01002001">
    <property type="protein sequence ID" value="GIX68792.1"/>
    <property type="molecule type" value="Genomic_DNA"/>
</dbReference>
<name>A0AAV4M9G8_CAEEX</name>
<proteinExistence type="predicted"/>
<protein>
    <submittedName>
        <fullName evidence="1">Uncharacterized protein</fullName>
    </submittedName>
</protein>
<comment type="caution">
    <text evidence="1">The sequence shown here is derived from an EMBL/GenBank/DDBJ whole genome shotgun (WGS) entry which is preliminary data.</text>
</comment>
<evidence type="ECO:0000313" key="2">
    <source>
        <dbReference type="Proteomes" id="UP001054945"/>
    </source>
</evidence>
<evidence type="ECO:0000313" key="1">
    <source>
        <dbReference type="EMBL" id="GIX68792.1"/>
    </source>
</evidence>
<organism evidence="1 2">
    <name type="scientific">Caerostris extrusa</name>
    <name type="common">Bark spider</name>
    <name type="synonym">Caerostris bankana</name>
    <dbReference type="NCBI Taxonomy" id="172846"/>
    <lineage>
        <taxon>Eukaryota</taxon>
        <taxon>Metazoa</taxon>
        <taxon>Ecdysozoa</taxon>
        <taxon>Arthropoda</taxon>
        <taxon>Chelicerata</taxon>
        <taxon>Arachnida</taxon>
        <taxon>Araneae</taxon>
        <taxon>Araneomorphae</taxon>
        <taxon>Entelegynae</taxon>
        <taxon>Araneoidea</taxon>
        <taxon>Araneidae</taxon>
        <taxon>Caerostris</taxon>
    </lineage>
</organism>
<accession>A0AAV4M9G8</accession>
<dbReference type="Proteomes" id="UP001054945">
    <property type="component" value="Unassembled WGS sequence"/>
</dbReference>
<reference evidence="1 2" key="1">
    <citation type="submission" date="2021-06" db="EMBL/GenBank/DDBJ databases">
        <title>Caerostris extrusa draft genome.</title>
        <authorList>
            <person name="Kono N."/>
            <person name="Arakawa K."/>
        </authorList>
    </citation>
    <scope>NUCLEOTIDE SEQUENCE [LARGE SCALE GENOMIC DNA]</scope>
</reference>
<sequence length="147" mass="16826">MNITDFENLLPSKKQIELSFIDVPKCLPFHCEPGEIFNNGNQALQSSWADTHVQWSVHATGSGSSPFFFFGPYRVLQQLLCSLFPELEVMYSVRCESYHGGPFEAELQWKVAIHGQRTIHPNYPVLITAFMILYKVNESVIRNSMEI</sequence>
<dbReference type="AlphaFoldDB" id="A0AAV4M9G8"/>
<keyword evidence="2" id="KW-1185">Reference proteome</keyword>
<gene>
    <name evidence="1" type="ORF">CEXT_646331</name>
</gene>